<proteinExistence type="predicted"/>
<dbReference type="InterPro" id="IPR036388">
    <property type="entry name" value="WH-like_DNA-bd_sf"/>
</dbReference>
<dbReference type="GO" id="GO:0045892">
    <property type="term" value="P:negative regulation of DNA-templated transcription"/>
    <property type="evidence" value="ECO:0007669"/>
    <property type="project" value="TreeGrafter"/>
</dbReference>
<feature type="domain" description="HTH iclR-type" evidence="4">
    <location>
        <begin position="9"/>
        <end position="70"/>
    </location>
</feature>
<dbReference type="Pfam" id="PF09339">
    <property type="entry name" value="HTH_IclR"/>
    <property type="match status" value="1"/>
</dbReference>
<evidence type="ECO:0000256" key="2">
    <source>
        <dbReference type="ARBA" id="ARBA00023125"/>
    </source>
</evidence>
<dbReference type="Gene3D" id="1.10.10.10">
    <property type="entry name" value="Winged helix-like DNA-binding domain superfamily/Winged helix DNA-binding domain"/>
    <property type="match status" value="1"/>
</dbReference>
<evidence type="ECO:0000256" key="3">
    <source>
        <dbReference type="ARBA" id="ARBA00023163"/>
    </source>
</evidence>
<dbReference type="PROSITE" id="PS51078">
    <property type="entry name" value="ICLR_ED"/>
    <property type="match status" value="1"/>
</dbReference>
<dbReference type="PROSITE" id="PS51077">
    <property type="entry name" value="HTH_ICLR"/>
    <property type="match status" value="1"/>
</dbReference>
<dbReference type="PANTHER" id="PTHR30136">
    <property type="entry name" value="HELIX-TURN-HELIX TRANSCRIPTIONAL REGULATOR, ICLR FAMILY"/>
    <property type="match status" value="1"/>
</dbReference>
<dbReference type="GO" id="GO:0003700">
    <property type="term" value="F:DNA-binding transcription factor activity"/>
    <property type="evidence" value="ECO:0007669"/>
    <property type="project" value="TreeGrafter"/>
</dbReference>
<dbReference type="Pfam" id="PF01614">
    <property type="entry name" value="IclR_C"/>
    <property type="match status" value="1"/>
</dbReference>
<keyword evidence="2" id="KW-0238">DNA-binding</keyword>
<accession>A0A1K0JMK5</accession>
<keyword evidence="3" id="KW-0804">Transcription</keyword>
<evidence type="ECO:0000256" key="1">
    <source>
        <dbReference type="ARBA" id="ARBA00023015"/>
    </source>
</evidence>
<dbReference type="InterPro" id="IPR014757">
    <property type="entry name" value="Tscrpt_reg_IclR_C"/>
</dbReference>
<gene>
    <name evidence="6" type="ORF">CNECB9_820004</name>
</gene>
<dbReference type="SMART" id="SM00346">
    <property type="entry name" value="HTH_ICLR"/>
    <property type="match status" value="1"/>
</dbReference>
<dbReference type="InterPro" id="IPR050707">
    <property type="entry name" value="HTH_MetabolicPath_Reg"/>
</dbReference>
<name>A0A1K0JMK5_CUPNE</name>
<dbReference type="RefSeq" id="WP_340530852.1">
    <property type="nucleotide sequence ID" value="NZ_FMSH01000532.1"/>
</dbReference>
<dbReference type="Gene3D" id="3.30.450.40">
    <property type="match status" value="1"/>
</dbReference>
<evidence type="ECO:0000259" key="4">
    <source>
        <dbReference type="PROSITE" id="PS51077"/>
    </source>
</evidence>
<evidence type="ECO:0000313" key="6">
    <source>
        <dbReference type="EMBL" id="SCV01448.1"/>
    </source>
</evidence>
<dbReference type="GO" id="GO:0003677">
    <property type="term" value="F:DNA binding"/>
    <property type="evidence" value="ECO:0007669"/>
    <property type="project" value="UniProtKB-KW"/>
</dbReference>
<dbReference type="InterPro" id="IPR029016">
    <property type="entry name" value="GAF-like_dom_sf"/>
</dbReference>
<reference evidence="6" key="1">
    <citation type="submission" date="2016-09" db="EMBL/GenBank/DDBJ databases">
        <authorList>
            <person name="Capua I."/>
            <person name="De Benedictis P."/>
            <person name="Joannis T."/>
            <person name="Lombin L.H."/>
            <person name="Cattoli G."/>
        </authorList>
    </citation>
    <scope>NUCLEOTIDE SEQUENCE</scope>
    <source>
        <strain evidence="6">B9</strain>
    </source>
</reference>
<keyword evidence="1" id="KW-0805">Transcription regulation</keyword>
<dbReference type="SUPFAM" id="SSF46785">
    <property type="entry name" value="Winged helix' DNA-binding domain"/>
    <property type="match status" value="1"/>
</dbReference>
<dbReference type="InterPro" id="IPR005471">
    <property type="entry name" value="Tscrpt_reg_IclR_N"/>
</dbReference>
<evidence type="ECO:0000259" key="5">
    <source>
        <dbReference type="PROSITE" id="PS51078"/>
    </source>
</evidence>
<sequence>MWNPKVKTITALDRGLAMLEMVRASGGASLHELHAGTGLAKATLLRMLFTLERRGLIWRRIADGCYCPGEAGPATRHSAATDRLAQCAAPALDRLQAEILWPSDLTIRRGNAMVVCDTNRAHSYFMIRRDSIGFRISMLRSAVGQAYLAFCPDKERETILAGLRRSRRPGDALAHDRKALDAMLERTRRQGYGVRDDSFGGDYDKARAEQNDRLEAMAVPIMAKGGRVHGCVNIVWIQGVRTMAQMTRQHLEPLRRTAADIAIRMDGPS</sequence>
<dbReference type="InterPro" id="IPR036390">
    <property type="entry name" value="WH_DNA-bd_sf"/>
</dbReference>
<dbReference type="PANTHER" id="PTHR30136:SF23">
    <property type="entry name" value="DNA-BINDING TRANSCRIPTIONAL ACTIVATOR MHPR"/>
    <property type="match status" value="1"/>
</dbReference>
<feature type="domain" description="IclR-ED" evidence="5">
    <location>
        <begin position="70"/>
        <end position="267"/>
    </location>
</feature>
<protein>
    <submittedName>
        <fullName evidence="6">Bacterial transcriptional regulator family protein 22</fullName>
    </submittedName>
</protein>
<dbReference type="EMBL" id="FMSH01000532">
    <property type="protein sequence ID" value="SCV01448.1"/>
    <property type="molecule type" value="Genomic_DNA"/>
</dbReference>
<organism evidence="6">
    <name type="scientific">Cupriavidus necator</name>
    <name type="common">Alcaligenes eutrophus</name>
    <name type="synonym">Ralstonia eutropha</name>
    <dbReference type="NCBI Taxonomy" id="106590"/>
    <lineage>
        <taxon>Bacteria</taxon>
        <taxon>Pseudomonadati</taxon>
        <taxon>Pseudomonadota</taxon>
        <taxon>Betaproteobacteria</taxon>
        <taxon>Burkholderiales</taxon>
        <taxon>Burkholderiaceae</taxon>
        <taxon>Cupriavidus</taxon>
    </lineage>
</organism>
<dbReference type="SUPFAM" id="SSF55781">
    <property type="entry name" value="GAF domain-like"/>
    <property type="match status" value="1"/>
</dbReference>
<dbReference type="AlphaFoldDB" id="A0A1K0JMK5"/>